<evidence type="ECO:0000313" key="2">
    <source>
        <dbReference type="Proteomes" id="UP001055115"/>
    </source>
</evidence>
<comment type="caution">
    <text evidence="1">The sequence shown here is derived from an EMBL/GenBank/DDBJ whole genome shotgun (WGS) entry which is preliminary data.</text>
</comment>
<sequence length="239" mass="25892">MLAAFDSSGTSYQQIFPSGQPFKSLYALYAMTEYIGTAGRRLKESESSISDAGDSKIRAYLEALARVRTLVVAAISDREILDGCGSEALKNRLTFNLMNVYGLTFRDPDLDGVDVLPNAVAIAPADRLVEILWSAITTQGHTSLIPLIASTFSAVLRSASVDTAFWASLKDVPSLEELLGVLLLDEPSEAIRANVAKLLEERVISPDEYVYVEHRLILRLPLADTAPADPEGGNVSEAM</sequence>
<gene>
    <name evidence="1" type="ORF">ColSpa_04160</name>
</gene>
<dbReference type="AlphaFoldDB" id="A0AA37LCE0"/>
<dbReference type="RefSeq" id="XP_049126329.1">
    <property type="nucleotide sequence ID" value="XM_049270372.1"/>
</dbReference>
<evidence type="ECO:0000313" key="1">
    <source>
        <dbReference type="EMBL" id="GKT43979.1"/>
    </source>
</evidence>
<protein>
    <submittedName>
        <fullName evidence="1">Uncharacterized protein</fullName>
    </submittedName>
</protein>
<name>A0AA37LCE0_9PEZI</name>
<reference evidence="1 2" key="1">
    <citation type="submission" date="2022-03" db="EMBL/GenBank/DDBJ databases">
        <title>Genome data of Colletotrichum spp.</title>
        <authorList>
            <person name="Utami Y.D."/>
            <person name="Hiruma K."/>
        </authorList>
    </citation>
    <scope>NUCLEOTIDE SEQUENCE [LARGE SCALE GENOMIC DNA]</scope>
    <source>
        <strain evidence="1 2">MAFF 239500</strain>
    </source>
</reference>
<keyword evidence="2" id="KW-1185">Reference proteome</keyword>
<dbReference type="EMBL" id="BQXU01000008">
    <property type="protein sequence ID" value="GKT43979.1"/>
    <property type="molecule type" value="Genomic_DNA"/>
</dbReference>
<proteinExistence type="predicted"/>
<dbReference type="GeneID" id="73324962"/>
<accession>A0AA37LCE0</accession>
<organism evidence="1 2">
    <name type="scientific">Colletotrichum spaethianum</name>
    <dbReference type="NCBI Taxonomy" id="700344"/>
    <lineage>
        <taxon>Eukaryota</taxon>
        <taxon>Fungi</taxon>
        <taxon>Dikarya</taxon>
        <taxon>Ascomycota</taxon>
        <taxon>Pezizomycotina</taxon>
        <taxon>Sordariomycetes</taxon>
        <taxon>Hypocreomycetidae</taxon>
        <taxon>Glomerellales</taxon>
        <taxon>Glomerellaceae</taxon>
        <taxon>Colletotrichum</taxon>
        <taxon>Colletotrichum spaethianum species complex</taxon>
    </lineage>
</organism>
<dbReference type="Proteomes" id="UP001055115">
    <property type="component" value="Unassembled WGS sequence"/>
</dbReference>